<sequence length="498" mass="58603">MKKKKVHWKSFNINMPSELIPIYDFLQNELNFILSNDETRALLDKIDLSKLRGDVWRDMRDSLKFRIKDWPLHNKTWHSYILFENIRREIKSKQEAIIIWNQLVKNDFNINEDLFNSLHKLKLYPTRSRIANIKRNNSIPELARSAVFNLDYTISEKQIFRMKQGNICEIKVSKKDWIEYEIIFPSSIDERFTGRIAKPRFIKRKRDNQYIGICSYEYEVGDYVLEDKILGVDIGKIKLFSSVVVDRKGNFSNEFVNTKRSQETEYKINKLYENKQILYDKLKSYEALRLTNQSKYEIWKNLYSNISNKIINTKDYQAKLLSNEIVNLALEQKCKTIHIEDLSWLNSQGGKWNHSQIHSKIIEKATMYGIEVKKVSAFNTSKEHPITKEIGVVNDRTIEFTTGKIDRDLLAAINIAIRSTNIKLKKSLPKKAKTKRVKPKSNKKEIKEKVNKLKGNGQIVSFLTNVLDSTVQVELGVRPLHEVLPYNSLIHYYNKLQM</sequence>
<dbReference type="Pfam" id="PF07282">
    <property type="entry name" value="Cas12f1-like_TNB"/>
    <property type="match status" value="1"/>
</dbReference>
<dbReference type="InterPro" id="IPR010095">
    <property type="entry name" value="Cas12f1-like_TNB"/>
</dbReference>
<feature type="domain" description="Cas12f1-like TNB" evidence="2">
    <location>
        <begin position="354"/>
        <end position="415"/>
    </location>
</feature>
<dbReference type="EMBL" id="BK032497">
    <property type="protein sequence ID" value="DAF42598.1"/>
    <property type="molecule type" value="Genomic_DNA"/>
</dbReference>
<protein>
    <submittedName>
        <fullName evidence="3">Transposase</fullName>
    </submittedName>
</protein>
<evidence type="ECO:0000313" key="3">
    <source>
        <dbReference type="EMBL" id="DAF42598.1"/>
    </source>
</evidence>
<accession>A0A8S5RUY8</accession>
<proteinExistence type="predicted"/>
<reference evidence="3" key="1">
    <citation type="journal article" date="2021" name="Proc. Natl. Acad. Sci. U.S.A.">
        <title>A Catalog of Tens of Thousands of Viruses from Human Metagenomes Reveals Hidden Associations with Chronic Diseases.</title>
        <authorList>
            <person name="Tisza M.J."/>
            <person name="Buck C.B."/>
        </authorList>
    </citation>
    <scope>NUCLEOTIDE SEQUENCE</scope>
    <source>
        <strain evidence="3">CtHip2</strain>
    </source>
</reference>
<organism evidence="3">
    <name type="scientific">Siphoviridae sp. ctHip2</name>
    <dbReference type="NCBI Taxonomy" id="2827830"/>
    <lineage>
        <taxon>Viruses</taxon>
        <taxon>Duplodnaviria</taxon>
        <taxon>Heunggongvirae</taxon>
        <taxon>Uroviricota</taxon>
        <taxon>Caudoviricetes</taxon>
    </lineage>
</organism>
<keyword evidence="1" id="KW-0238">DNA-binding</keyword>
<evidence type="ECO:0000256" key="1">
    <source>
        <dbReference type="ARBA" id="ARBA00023125"/>
    </source>
</evidence>
<dbReference type="GO" id="GO:0003677">
    <property type="term" value="F:DNA binding"/>
    <property type="evidence" value="ECO:0007669"/>
    <property type="project" value="UniProtKB-KW"/>
</dbReference>
<name>A0A8S5RUY8_9CAUD</name>
<evidence type="ECO:0000259" key="2">
    <source>
        <dbReference type="Pfam" id="PF07282"/>
    </source>
</evidence>